<reference evidence="2" key="1">
    <citation type="journal article" date="2019" name="Int. J. Syst. Evol. Microbiol.">
        <title>The Global Catalogue of Microorganisms (GCM) 10K type strain sequencing project: providing services to taxonomists for standard genome sequencing and annotation.</title>
        <authorList>
            <consortium name="The Broad Institute Genomics Platform"/>
            <consortium name="The Broad Institute Genome Sequencing Center for Infectious Disease"/>
            <person name="Wu L."/>
            <person name="Ma J."/>
        </authorList>
    </citation>
    <scope>NUCLEOTIDE SEQUENCE [LARGE SCALE GENOMIC DNA]</scope>
    <source>
        <strain evidence="2">KCTC 32514</strain>
    </source>
</reference>
<evidence type="ECO:0000313" key="2">
    <source>
        <dbReference type="Proteomes" id="UP001597548"/>
    </source>
</evidence>
<dbReference type="Pfam" id="PF13585">
    <property type="entry name" value="CHU_C"/>
    <property type="match status" value="1"/>
</dbReference>
<sequence length="166" mass="18526">MSVFTILSCGEDDNNNVEEQDVFEGCCSPDPVFGPNVDNLDQSAGAIVVDNIFTPNGDGYNDLFGIENIELYENHTVTIYDIEDNVVFESNNYGNENNYFPTGQQGENGVTETPDGTYKYKVVIENEETFRESGTFCLFTQFMDVEQNFSECNPLDQGFDPIISGL</sequence>
<keyword evidence="2" id="KW-1185">Reference proteome</keyword>
<evidence type="ECO:0000313" key="1">
    <source>
        <dbReference type="EMBL" id="MFD2915881.1"/>
    </source>
</evidence>
<dbReference type="InterPro" id="IPR026341">
    <property type="entry name" value="T9SS_type_B"/>
</dbReference>
<accession>A0ABW5ZTQ7</accession>
<dbReference type="Proteomes" id="UP001597548">
    <property type="component" value="Unassembled WGS sequence"/>
</dbReference>
<gene>
    <name evidence="1" type="ORF">ACFS29_09540</name>
</gene>
<organism evidence="1 2">
    <name type="scientific">Psychroserpens luteus</name>
    <dbReference type="NCBI Taxonomy" id="1434066"/>
    <lineage>
        <taxon>Bacteria</taxon>
        <taxon>Pseudomonadati</taxon>
        <taxon>Bacteroidota</taxon>
        <taxon>Flavobacteriia</taxon>
        <taxon>Flavobacteriales</taxon>
        <taxon>Flavobacteriaceae</taxon>
        <taxon>Psychroserpens</taxon>
    </lineage>
</organism>
<proteinExistence type="predicted"/>
<comment type="caution">
    <text evidence="1">The sequence shown here is derived from an EMBL/GenBank/DDBJ whole genome shotgun (WGS) entry which is preliminary data.</text>
</comment>
<protein>
    <submittedName>
        <fullName evidence="1">Gliding motility-associated C-terminal domain-containing protein</fullName>
    </submittedName>
</protein>
<name>A0ABW5ZTQ7_9FLAO</name>
<dbReference type="RefSeq" id="WP_194509234.1">
    <property type="nucleotide sequence ID" value="NZ_JADILU010000007.1"/>
</dbReference>
<dbReference type="NCBIfam" id="TIGR04131">
    <property type="entry name" value="Bac_Flav_CTERM"/>
    <property type="match status" value="1"/>
</dbReference>
<dbReference type="EMBL" id="JBHUOS010000008">
    <property type="protein sequence ID" value="MFD2915881.1"/>
    <property type="molecule type" value="Genomic_DNA"/>
</dbReference>